<dbReference type="PANTHER" id="PTHR11895">
    <property type="entry name" value="TRANSAMIDASE"/>
    <property type="match status" value="1"/>
</dbReference>
<organism evidence="3 4">
    <name type="scientific">Granulicella mallensis</name>
    <dbReference type="NCBI Taxonomy" id="940614"/>
    <lineage>
        <taxon>Bacteria</taxon>
        <taxon>Pseudomonadati</taxon>
        <taxon>Acidobacteriota</taxon>
        <taxon>Terriglobia</taxon>
        <taxon>Terriglobales</taxon>
        <taxon>Acidobacteriaceae</taxon>
        <taxon>Granulicella</taxon>
    </lineage>
</organism>
<feature type="domain" description="Amidase" evidence="2">
    <location>
        <begin position="393"/>
        <end position="504"/>
    </location>
</feature>
<dbReference type="EMBL" id="JACHIO010000022">
    <property type="protein sequence ID" value="MBB5065996.1"/>
    <property type="molecule type" value="Genomic_DNA"/>
</dbReference>
<name>A0A7W7ZVI2_9BACT</name>
<evidence type="ECO:0000259" key="2">
    <source>
        <dbReference type="Pfam" id="PF01425"/>
    </source>
</evidence>
<dbReference type="AlphaFoldDB" id="A0A7W7ZVI2"/>
<dbReference type="GO" id="GO:0050566">
    <property type="term" value="F:asparaginyl-tRNA synthase (glutamine-hydrolyzing) activity"/>
    <property type="evidence" value="ECO:0007669"/>
    <property type="project" value="UniProtKB-EC"/>
</dbReference>
<dbReference type="RefSeq" id="WP_184259169.1">
    <property type="nucleotide sequence ID" value="NZ_JACHIO010000022.1"/>
</dbReference>
<evidence type="ECO:0000313" key="3">
    <source>
        <dbReference type="EMBL" id="MBB5065996.1"/>
    </source>
</evidence>
<dbReference type="Proteomes" id="UP000584867">
    <property type="component" value="Unassembled WGS sequence"/>
</dbReference>
<dbReference type="PANTHER" id="PTHR11895:SF7">
    <property type="entry name" value="GLUTAMYL-TRNA(GLN) AMIDOTRANSFERASE SUBUNIT A, MITOCHONDRIAL"/>
    <property type="match status" value="1"/>
</dbReference>
<evidence type="ECO:0000256" key="1">
    <source>
        <dbReference type="ARBA" id="ARBA00009199"/>
    </source>
</evidence>
<comment type="caution">
    <text evidence="3">The sequence shown here is derived from an EMBL/GenBank/DDBJ whole genome shotgun (WGS) entry which is preliminary data.</text>
</comment>
<dbReference type="InterPro" id="IPR000120">
    <property type="entry name" value="Amidase"/>
</dbReference>
<dbReference type="SUPFAM" id="SSF75304">
    <property type="entry name" value="Amidase signature (AS) enzymes"/>
    <property type="match status" value="1"/>
</dbReference>
<protein>
    <submittedName>
        <fullName evidence="3">Aspartyl-tRNA(Asn)/glutamyl-tRNA(Gln) amidotransferase subunit A</fullName>
        <ecNumber evidence="3">6.3.5.6</ecNumber>
        <ecNumber evidence="3">6.3.5.7</ecNumber>
    </submittedName>
</protein>
<dbReference type="EC" id="6.3.5.7" evidence="3"/>
<accession>A0A7W7ZVI2</accession>
<dbReference type="EC" id="6.3.5.6" evidence="3"/>
<evidence type="ECO:0000313" key="4">
    <source>
        <dbReference type="Proteomes" id="UP000584867"/>
    </source>
</evidence>
<dbReference type="GO" id="GO:0050567">
    <property type="term" value="F:glutaminyl-tRNA synthase (glutamine-hydrolyzing) activity"/>
    <property type="evidence" value="ECO:0007669"/>
    <property type="project" value="UniProtKB-EC"/>
</dbReference>
<dbReference type="InterPro" id="IPR036928">
    <property type="entry name" value="AS_sf"/>
</dbReference>
<dbReference type="GO" id="GO:0016740">
    <property type="term" value="F:transferase activity"/>
    <property type="evidence" value="ECO:0007669"/>
    <property type="project" value="UniProtKB-KW"/>
</dbReference>
<dbReference type="Gene3D" id="3.90.1300.10">
    <property type="entry name" value="Amidase signature (AS) domain"/>
    <property type="match status" value="1"/>
</dbReference>
<keyword evidence="3" id="KW-0808">Transferase</keyword>
<gene>
    <name evidence="3" type="ORF">HDF15_004366</name>
</gene>
<feature type="domain" description="Amidase" evidence="2">
    <location>
        <begin position="64"/>
        <end position="331"/>
    </location>
</feature>
<dbReference type="Pfam" id="PF01425">
    <property type="entry name" value="Amidase"/>
    <property type="match status" value="2"/>
</dbReference>
<keyword evidence="3" id="KW-0436">Ligase</keyword>
<comment type="similarity">
    <text evidence="1">Belongs to the amidase family.</text>
</comment>
<reference evidence="3 4" key="1">
    <citation type="submission" date="2020-08" db="EMBL/GenBank/DDBJ databases">
        <title>Genomic Encyclopedia of Type Strains, Phase IV (KMG-V): Genome sequencing to study the core and pangenomes of soil and plant-associated prokaryotes.</title>
        <authorList>
            <person name="Whitman W."/>
        </authorList>
    </citation>
    <scope>NUCLEOTIDE SEQUENCE [LARGE SCALE GENOMIC DNA]</scope>
    <source>
        <strain evidence="3 4">X5P3</strain>
    </source>
</reference>
<sequence length="542" mass="57084">MKITRRGFGILAGGAVVAETLLGNWPMLAQPAAGEAADADKLAAMSLTEVSEMVHNKTITSTQLVKALLDRINVYNPKVNCYVTVMAKEALAQAAQLDAEQKANKFRGPLHGIPIALKDNIDTAGTRTTAASPMFKDRVPTEDADIVRRLKGAGAIILGKLNLHEFALGCTGDISYFGPTRNPWSLEYVTGGSSAGSGAAVSAALVYGALGTDTGGSIRCPSAWCGIVGLKPTVGLVSIRGIIPCTADLDHCGPMARTVEDVALMLGQMTGYDSLDIFSVPSTPEDYVKAMKQPVSSFRLGTPQSFYDHLDPEIDKAVKAALEVLTKLTAGVTSSAPLWDGSPGAGTGDADFYHHDLIEKYGLNYMPPTRARFEKLENPPPGTKVPTAADAARAHQKLMTTRRMIDSSFKDFDLVVVPTTRLLAPKINDSLAVEAKGGGFGGGAGGAAGGKVYDWFAPGGGCMNTSPFDAYGVPAISLPCGFTESGMPIGLMIAGPHFTEGKVLALAYAYQQATQWHKKQPPLTAETVVPPIIESKSSPENK</sequence>
<dbReference type="InterPro" id="IPR023631">
    <property type="entry name" value="Amidase_dom"/>
</dbReference>
<proteinExistence type="inferred from homology"/>